<evidence type="ECO:0000313" key="1">
    <source>
        <dbReference type="EMBL" id="AWA45159.1"/>
    </source>
</evidence>
<protein>
    <submittedName>
        <fullName evidence="1">Uncharacterized protein</fullName>
    </submittedName>
</protein>
<proteinExistence type="predicted"/>
<accession>A0A678THX1</accession>
<dbReference type="EMBL" id="MH182580">
    <property type="protein sequence ID" value="AWA45159.1"/>
    <property type="molecule type" value="Genomic_DNA"/>
</dbReference>
<organism evidence="1">
    <name type="scientific">Saccharum officinarum</name>
    <name type="common">Sugarcane</name>
    <dbReference type="NCBI Taxonomy" id="4547"/>
    <lineage>
        <taxon>Eukaryota</taxon>
        <taxon>Viridiplantae</taxon>
        <taxon>Streptophyta</taxon>
        <taxon>Embryophyta</taxon>
        <taxon>Tracheophyta</taxon>
        <taxon>Spermatophyta</taxon>
        <taxon>Magnoliopsida</taxon>
        <taxon>Liliopsida</taxon>
        <taxon>Poales</taxon>
        <taxon>Poaceae</taxon>
        <taxon>PACMAD clade</taxon>
        <taxon>Panicoideae</taxon>
        <taxon>Andropogonodae</taxon>
        <taxon>Andropogoneae</taxon>
        <taxon>Saccharinae</taxon>
        <taxon>Saccharum</taxon>
        <taxon>Saccharum officinarum species complex</taxon>
    </lineage>
</organism>
<reference evidence="1" key="1">
    <citation type="submission" date="2018-04" db="EMBL/GenBank/DDBJ databases">
        <title>Comparative Analysis of Homologous Sequences of Saccharum officinarum and Saccharum spontaneum Reveals Independent Polyploidization Events.</title>
        <authorList>
            <person name="Sharma A."/>
            <person name="Song J."/>
            <person name="Lin Q."/>
            <person name="Singh R."/>
            <person name="Ramos N."/>
            <person name="Wang K."/>
            <person name="Zhang J."/>
            <person name="Ming R."/>
            <person name="Yu Q."/>
        </authorList>
    </citation>
    <scope>NUCLEOTIDE SEQUENCE</scope>
</reference>
<gene>
    <name evidence="1" type="ORF">SO104I06_000011</name>
</gene>
<dbReference type="AlphaFoldDB" id="A0A678THX1"/>
<sequence length="117" mass="13761">MAPPRKPLSVSQEALVQMQNLEADLAQIALSEEKDKWSYTWGSTKVWAVGTGEIASVGREQTRAHGGDGRRHRQSWVSAADLWRRGERRQLQRREVVRRAKEWFRYQRKEKSEHLEY</sequence>
<name>A0A678THX1_SACOF</name>